<dbReference type="SUPFAM" id="SSF81301">
    <property type="entry name" value="Nucleotidyltransferase"/>
    <property type="match status" value="1"/>
</dbReference>
<dbReference type="Pfam" id="PF08843">
    <property type="entry name" value="AbiEii"/>
    <property type="match status" value="1"/>
</dbReference>
<evidence type="ECO:0008006" key="3">
    <source>
        <dbReference type="Google" id="ProtNLM"/>
    </source>
</evidence>
<gene>
    <name evidence="1" type="ORF">GCM10009811_17000</name>
</gene>
<dbReference type="RefSeq" id="WP_344083548.1">
    <property type="nucleotide sequence ID" value="NZ_BAAAPO010000026.1"/>
</dbReference>
<dbReference type="Proteomes" id="UP001499938">
    <property type="component" value="Unassembled WGS sequence"/>
</dbReference>
<evidence type="ECO:0000313" key="2">
    <source>
        <dbReference type="Proteomes" id="UP001499938"/>
    </source>
</evidence>
<evidence type="ECO:0000313" key="1">
    <source>
        <dbReference type="EMBL" id="GAA1792785.1"/>
    </source>
</evidence>
<accession>A0ABP4XVG3</accession>
<sequence length="262" mass="28877">MAQLAALDQRRAHEVLATLKNRADELGLELLVIGATARDIKVALELGLGVERATKDVDVAVHVDSFAIYHRFMSAFTRTTAPQRVLVQEVSVDVVPFGDIERDRKVQLEEGVVLDVVGLREASRAADLTEITPGVMVRVASLEAQMVLKATAWRDRAHGRRNKDAVDLASLLEAADEGRHAEATWADEETMERFDYDPLQAAAFRLGLGGARLFETRTVALRVLETFESPEWQSAVSRGLSALTARERLDAYTEGFRAGLPL</sequence>
<comment type="caution">
    <text evidence="1">The sequence shown here is derived from an EMBL/GenBank/DDBJ whole genome shotgun (WGS) entry which is preliminary data.</text>
</comment>
<proteinExistence type="predicted"/>
<protein>
    <recommendedName>
        <fullName evidence="3">Nucleotidyltransferase AbiEii toxin of type IV toxin-antitoxin system</fullName>
    </recommendedName>
</protein>
<reference evidence="2" key="1">
    <citation type="journal article" date="2019" name="Int. J. Syst. Evol. Microbiol.">
        <title>The Global Catalogue of Microorganisms (GCM) 10K type strain sequencing project: providing services to taxonomists for standard genome sequencing and annotation.</title>
        <authorList>
            <consortium name="The Broad Institute Genomics Platform"/>
            <consortium name="The Broad Institute Genome Sequencing Center for Infectious Disease"/>
            <person name="Wu L."/>
            <person name="Ma J."/>
        </authorList>
    </citation>
    <scope>NUCLEOTIDE SEQUENCE [LARGE SCALE GENOMIC DNA]</scope>
    <source>
        <strain evidence="2">JCM 15592</strain>
    </source>
</reference>
<organism evidence="1 2">
    <name type="scientific">Nostocoides veronense</name>
    <dbReference type="NCBI Taxonomy" id="330836"/>
    <lineage>
        <taxon>Bacteria</taxon>
        <taxon>Bacillati</taxon>
        <taxon>Actinomycetota</taxon>
        <taxon>Actinomycetes</taxon>
        <taxon>Micrococcales</taxon>
        <taxon>Intrasporangiaceae</taxon>
        <taxon>Nostocoides</taxon>
    </lineage>
</organism>
<dbReference type="InterPro" id="IPR043519">
    <property type="entry name" value="NT_sf"/>
</dbReference>
<dbReference type="EMBL" id="BAAAPO010000026">
    <property type="protein sequence ID" value="GAA1792785.1"/>
    <property type="molecule type" value="Genomic_DNA"/>
</dbReference>
<keyword evidence="2" id="KW-1185">Reference proteome</keyword>
<dbReference type="InterPro" id="IPR014942">
    <property type="entry name" value="AbiEii"/>
</dbReference>
<name>A0ABP4XVG3_9MICO</name>